<feature type="non-terminal residue" evidence="3">
    <location>
        <position position="1"/>
    </location>
</feature>
<feature type="region of interest" description="Disordered" evidence="2">
    <location>
        <begin position="585"/>
        <end position="607"/>
    </location>
</feature>
<dbReference type="AlphaFoldDB" id="A0AAV2SKU0"/>
<dbReference type="EMBL" id="CAXKWB010080019">
    <property type="protein sequence ID" value="CAL4204279.1"/>
    <property type="molecule type" value="Genomic_DNA"/>
</dbReference>
<feature type="region of interest" description="Disordered" evidence="2">
    <location>
        <begin position="59"/>
        <end position="178"/>
    </location>
</feature>
<evidence type="ECO:0000256" key="1">
    <source>
        <dbReference type="SAM" id="Coils"/>
    </source>
</evidence>
<feature type="compositionally biased region" description="Acidic residues" evidence="2">
    <location>
        <begin position="165"/>
        <end position="178"/>
    </location>
</feature>
<organism evidence="3 4">
    <name type="scientific">Meganyctiphanes norvegica</name>
    <name type="common">Northern krill</name>
    <name type="synonym">Thysanopoda norvegica</name>
    <dbReference type="NCBI Taxonomy" id="48144"/>
    <lineage>
        <taxon>Eukaryota</taxon>
        <taxon>Metazoa</taxon>
        <taxon>Ecdysozoa</taxon>
        <taxon>Arthropoda</taxon>
        <taxon>Crustacea</taxon>
        <taxon>Multicrustacea</taxon>
        <taxon>Malacostraca</taxon>
        <taxon>Eumalacostraca</taxon>
        <taxon>Eucarida</taxon>
        <taxon>Euphausiacea</taxon>
        <taxon>Euphausiidae</taxon>
        <taxon>Meganyctiphanes</taxon>
    </lineage>
</organism>
<feature type="compositionally biased region" description="Basic and acidic residues" evidence="2">
    <location>
        <begin position="130"/>
        <end position="141"/>
    </location>
</feature>
<feature type="compositionally biased region" description="Low complexity" evidence="2">
    <location>
        <begin position="547"/>
        <end position="570"/>
    </location>
</feature>
<protein>
    <submittedName>
        <fullName evidence="3">Uncharacterized protein</fullName>
    </submittedName>
</protein>
<evidence type="ECO:0000256" key="2">
    <source>
        <dbReference type="SAM" id="MobiDB-lite"/>
    </source>
</evidence>
<keyword evidence="1" id="KW-0175">Coiled coil</keyword>
<feature type="compositionally biased region" description="Polar residues" evidence="2">
    <location>
        <begin position="59"/>
        <end position="75"/>
    </location>
</feature>
<feature type="compositionally biased region" description="Low complexity" evidence="2">
    <location>
        <begin position="586"/>
        <end position="596"/>
    </location>
</feature>
<keyword evidence="4" id="KW-1185">Reference proteome</keyword>
<feature type="region of interest" description="Disordered" evidence="2">
    <location>
        <begin position="524"/>
        <end position="570"/>
    </location>
</feature>
<feature type="compositionally biased region" description="Polar residues" evidence="2">
    <location>
        <begin position="118"/>
        <end position="129"/>
    </location>
</feature>
<feature type="compositionally biased region" description="Polar residues" evidence="2">
    <location>
        <begin position="732"/>
        <end position="759"/>
    </location>
</feature>
<proteinExistence type="predicted"/>
<feature type="compositionally biased region" description="Polar residues" evidence="2">
    <location>
        <begin position="536"/>
        <end position="546"/>
    </location>
</feature>
<feature type="coiled-coil region" evidence="1">
    <location>
        <begin position="775"/>
        <end position="837"/>
    </location>
</feature>
<gene>
    <name evidence="3" type="ORF">MNOR_LOCUS37842</name>
</gene>
<sequence length="859" mass="96110">REELLIDLNESRQRSFSVTDLREGGTSSQTIGSTIHHPASSVAHDLRGSVSSLVNLPTAQTTQPTYGNVGSSENFPNDRPYANISSGPVNSLQQSLRVPTRPSPPPPTHKQVIKKLSYGNQSHMQNQVMKETRGDKPESRENQPSPLASPPVPNIYCNSFGVEDGALDDDGDDEYEDDEWDDESVAGAVVNTSSSLTQQPPLCLSNEQQTVRICSGNQTPNTTYSSFHKENVGLSLSVDNTNDDHVHNSYNNTSEEPDPFDTSHVRAYDEPPIESPNQSVDLDSSNSVGNVSVYSYGATTSDSSYNNLSTPKNNSLGASPGNCTSISPSRHSNTTVHDNLSSNNVVNYQRNREIIEETLSAKIGNMWVSSVSQSTTTSTTTTTTSVMPVSPPYATNMSTPRIENSWTPTCNSTRTSNVQPRPVAVLQPSVAREIDIENRYSAGASVGEAWENSSQIDAQHPSHVLQQQVYQCQQEINQRAQQNAVSRTYSHLPKLDPAFIAELEKNLGKDQASANTFNKIDKNSSANCEAVPRLSPPQNNRPGISNTQQSSPTALTSTPQQPSSSTGAHAVTDATTTAAFSDLDVSSSSRTLGLSSNQNIDTSRYFPKTAHIRPFMQTDTTRQRQSLQQPQLHPVLQPEVIHQGNEINQENSPQNYNQPHQNYPDSAFIQSALENRNISSPGEFPTNWQQQTNHPQQVNRMSDLTWQLQQNHNQLQQQEHLRELHHIQQQQMHTLQRELQSQQQTRVQHSSQMHPQHSPQMLQQHNFQHQQQVNQKAQQNLIQQINQQQQQHQQQQLQQQHQQQQLQQQQQQQQQQLQQQQQQLQQQQQQNQQQQQHQQHPTVQQTVVLSPQLTVNYNQ</sequence>
<accession>A0AAV2SKU0</accession>
<feature type="non-terminal residue" evidence="3">
    <location>
        <position position="859"/>
    </location>
</feature>
<feature type="compositionally biased region" description="Low complexity" evidence="2">
    <location>
        <begin position="760"/>
        <end position="775"/>
    </location>
</feature>
<feature type="region of interest" description="Disordered" evidence="2">
    <location>
        <begin position="378"/>
        <end position="420"/>
    </location>
</feature>
<comment type="caution">
    <text evidence="3">The sequence shown here is derived from an EMBL/GenBank/DDBJ whole genome shotgun (WGS) entry which is preliminary data.</text>
</comment>
<feature type="region of interest" description="Disordered" evidence="2">
    <location>
        <begin position="241"/>
        <end position="286"/>
    </location>
</feature>
<feature type="region of interest" description="Disordered" evidence="2">
    <location>
        <begin position="728"/>
        <end position="775"/>
    </location>
</feature>
<evidence type="ECO:0000313" key="3">
    <source>
        <dbReference type="EMBL" id="CAL4204279.1"/>
    </source>
</evidence>
<feature type="compositionally biased region" description="Polar residues" evidence="2">
    <location>
        <begin position="393"/>
        <end position="419"/>
    </location>
</feature>
<evidence type="ECO:0000313" key="4">
    <source>
        <dbReference type="Proteomes" id="UP001497623"/>
    </source>
</evidence>
<name>A0AAV2SKU0_MEGNR</name>
<feature type="compositionally biased region" description="Polar residues" evidence="2">
    <location>
        <begin position="83"/>
        <end position="97"/>
    </location>
</feature>
<feature type="region of interest" description="Disordered" evidence="2">
    <location>
        <begin position="299"/>
        <end position="319"/>
    </location>
</feature>
<dbReference type="Proteomes" id="UP001497623">
    <property type="component" value="Unassembled WGS sequence"/>
</dbReference>
<reference evidence="3 4" key="1">
    <citation type="submission" date="2024-05" db="EMBL/GenBank/DDBJ databases">
        <authorList>
            <person name="Wallberg A."/>
        </authorList>
    </citation>
    <scope>NUCLEOTIDE SEQUENCE [LARGE SCALE GENOMIC DNA]</scope>
</reference>